<feature type="binding site" evidence="7">
    <location>
        <position position="264"/>
    </location>
    <ligand>
        <name>Zn(2+)</name>
        <dbReference type="ChEBI" id="CHEBI:29105"/>
        <label>2</label>
    </ligand>
</feature>
<keyword evidence="2 7" id="KW-0479">Metal-binding</keyword>
<feature type="binding site" evidence="7">
    <location>
        <position position="185"/>
    </location>
    <ligand>
        <name>Zn(2+)</name>
        <dbReference type="ChEBI" id="CHEBI:29105"/>
        <label>3</label>
    </ligand>
</feature>
<dbReference type="GO" id="GO:0006284">
    <property type="term" value="P:base-excision repair"/>
    <property type="evidence" value="ECO:0007669"/>
    <property type="project" value="TreeGrafter"/>
</dbReference>
<dbReference type="SMART" id="SM00518">
    <property type="entry name" value="AP2Ec"/>
    <property type="match status" value="1"/>
</dbReference>
<keyword evidence="4 7" id="KW-0378">Hydrolase</keyword>
<evidence type="ECO:0000256" key="6">
    <source>
        <dbReference type="ARBA" id="ARBA00023204"/>
    </source>
</evidence>
<dbReference type="PROSITE" id="PS51432">
    <property type="entry name" value="AP_NUCLEASE_F2_4"/>
    <property type="match status" value="1"/>
</dbReference>
<evidence type="ECO:0000256" key="5">
    <source>
        <dbReference type="ARBA" id="ARBA00022833"/>
    </source>
</evidence>
<dbReference type="InterPro" id="IPR018246">
    <property type="entry name" value="AP_endonuc_F2_Zn_BS"/>
</dbReference>
<dbReference type="AlphaFoldDB" id="A0A345ZBT9"/>
<dbReference type="InterPro" id="IPR036237">
    <property type="entry name" value="Xyl_isomerase-like_sf"/>
</dbReference>
<keyword evidence="5 7" id="KW-0862">Zinc</keyword>
<dbReference type="Pfam" id="PF01261">
    <property type="entry name" value="AP_endonuc_2"/>
    <property type="match status" value="1"/>
</dbReference>
<dbReference type="HAMAP" id="MF_00152">
    <property type="entry name" value="Nfo"/>
    <property type="match status" value="1"/>
</dbReference>
<dbReference type="Gene3D" id="3.20.20.150">
    <property type="entry name" value="Divalent-metal-dependent TIM barrel enzymes"/>
    <property type="match status" value="1"/>
</dbReference>
<feature type="binding site" evidence="7">
    <location>
        <position position="148"/>
    </location>
    <ligand>
        <name>Zn(2+)</name>
        <dbReference type="ChEBI" id="CHEBI:29105"/>
        <label>2</label>
    </ligand>
</feature>
<proteinExistence type="inferred from homology"/>
<feature type="binding site" evidence="7">
    <location>
        <position position="111"/>
    </location>
    <ligand>
        <name>Zn(2+)</name>
        <dbReference type="ChEBI" id="CHEBI:29105"/>
        <label>1</label>
    </ligand>
</feature>
<dbReference type="Proteomes" id="UP000254834">
    <property type="component" value="Chromosome"/>
</dbReference>
<keyword evidence="6 7" id="KW-0234">DNA repair</keyword>
<feature type="binding site" evidence="7">
    <location>
        <position position="232"/>
    </location>
    <ligand>
        <name>Zn(2+)</name>
        <dbReference type="ChEBI" id="CHEBI:29105"/>
        <label>3</label>
    </ligand>
</feature>
<dbReference type="OrthoDB" id="9805666at2"/>
<dbReference type="PROSITE" id="PS00731">
    <property type="entry name" value="AP_NUCLEASE_F2_3"/>
    <property type="match status" value="1"/>
</dbReference>
<evidence type="ECO:0000313" key="10">
    <source>
        <dbReference type="Proteomes" id="UP000254834"/>
    </source>
</evidence>
<dbReference type="PANTHER" id="PTHR21445:SF0">
    <property type="entry name" value="APURINIC-APYRIMIDINIC ENDONUCLEASE"/>
    <property type="match status" value="1"/>
</dbReference>
<name>A0A345ZBT9_9BACT</name>
<protein>
    <recommendedName>
        <fullName evidence="7">Probable endonuclease 4</fullName>
        <ecNumber evidence="7">3.1.21.2</ecNumber>
    </recommendedName>
    <alternativeName>
        <fullName evidence="7">Endodeoxyribonuclease IV</fullName>
    </alternativeName>
    <alternativeName>
        <fullName evidence="7">Endonuclease IV</fullName>
    </alternativeName>
</protein>
<dbReference type="PANTHER" id="PTHR21445">
    <property type="entry name" value="ENDONUCLEASE IV ENDODEOXYRIBONUCLEASE IV"/>
    <property type="match status" value="1"/>
</dbReference>
<keyword evidence="7" id="KW-0540">Nuclease</keyword>
<keyword evidence="10" id="KW-1185">Reference proteome</keyword>
<keyword evidence="7" id="KW-0255">Endonuclease</keyword>
<comment type="cofactor">
    <cofactor evidence="7">
        <name>Zn(2+)</name>
        <dbReference type="ChEBI" id="CHEBI:29105"/>
    </cofactor>
    <text evidence="7">Binds 3 Zn(2+) ions.</text>
</comment>
<dbReference type="RefSeq" id="WP_115585771.1">
    <property type="nucleotide sequence ID" value="NZ_CP025544.1"/>
</dbReference>
<dbReference type="EMBL" id="CP025544">
    <property type="protein sequence ID" value="AXK60756.1"/>
    <property type="molecule type" value="Genomic_DNA"/>
</dbReference>
<feature type="binding site" evidence="7">
    <location>
        <position position="219"/>
    </location>
    <ligand>
        <name>Zn(2+)</name>
        <dbReference type="ChEBI" id="CHEBI:29105"/>
        <label>2</label>
    </ligand>
</feature>
<feature type="binding site" evidence="7">
    <location>
        <position position="182"/>
    </location>
    <ligand>
        <name>Zn(2+)</name>
        <dbReference type="ChEBI" id="CHEBI:29105"/>
        <label>2</label>
    </ligand>
</feature>
<dbReference type="GO" id="GO:0003677">
    <property type="term" value="F:DNA binding"/>
    <property type="evidence" value="ECO:0007669"/>
    <property type="project" value="InterPro"/>
</dbReference>
<dbReference type="GO" id="GO:0008270">
    <property type="term" value="F:zinc ion binding"/>
    <property type="evidence" value="ECO:0007669"/>
    <property type="project" value="UniProtKB-UniRule"/>
</dbReference>
<gene>
    <name evidence="7" type="primary">nfo</name>
    <name evidence="9" type="ORF">C0J27_03300</name>
</gene>
<reference evidence="9 10" key="1">
    <citation type="submission" date="2017-12" db="EMBL/GenBank/DDBJ databases">
        <title>Chromulinavorax destructans is a abundant pathogen of dominant heterotrophic picoflagllates.</title>
        <authorList>
            <person name="Deeg C.M."/>
            <person name="Zimmer M."/>
            <person name="Suttle C.A."/>
        </authorList>
    </citation>
    <scope>NUCLEOTIDE SEQUENCE [LARGE SCALE GENOMIC DNA]</scope>
    <source>
        <strain evidence="9 10">SeV1</strain>
    </source>
</reference>
<dbReference type="SUPFAM" id="SSF51658">
    <property type="entry name" value="Xylose isomerase-like"/>
    <property type="match status" value="1"/>
</dbReference>
<accession>A0A345ZBT9</accession>
<evidence type="ECO:0000259" key="8">
    <source>
        <dbReference type="Pfam" id="PF01261"/>
    </source>
</evidence>
<evidence type="ECO:0000256" key="2">
    <source>
        <dbReference type="ARBA" id="ARBA00022723"/>
    </source>
</evidence>
<sequence length="286" mass="31972">MNNHTHLLGAHLSVSGGFFNAIENGSKIGCTAIQIFTKSNRQWASKKISQSEAELFIKTKRNSPIKMVIAHASYLINLGSSTVGVQERSYHALVDEINRCHELEIPYLVLHPGTSEKDSQEATLELIGDYIDKSLKETPGSLTTVLIETMAGQGRSIGHTFEQIAKIISRIEDKNRIGVCFDTCHTFAAGYDFTSAEKYEKTFAHFDATIGLKFLKAFHINDSKKELNSHVDRHENIGDGLINIQAFMMIVNDARFLNVPKILETPHSEDLENDKRNLEKLASLLK</sequence>
<evidence type="ECO:0000256" key="7">
    <source>
        <dbReference type="HAMAP-Rule" id="MF_00152"/>
    </source>
</evidence>
<dbReference type="InterPro" id="IPR013022">
    <property type="entry name" value="Xyl_isomerase-like_TIM-brl"/>
</dbReference>
<dbReference type="GO" id="GO:0008833">
    <property type="term" value="F:deoxyribonuclease IV (phage-T4-induced) activity"/>
    <property type="evidence" value="ECO:0007669"/>
    <property type="project" value="UniProtKB-UniRule"/>
</dbReference>
<organism evidence="9 10">
    <name type="scientific">Candidatus Chromulinivorax destructor</name>
    <dbReference type="NCBI Taxonomy" id="2066483"/>
    <lineage>
        <taxon>Bacteria</taxon>
        <taxon>Candidatus Babelota</taxon>
        <taxon>Candidatus Babeliae</taxon>
        <taxon>Candidatus Babeliales</taxon>
        <taxon>Candidatus Chromulinivoraceae</taxon>
        <taxon>Candidatus Chromulinivorax</taxon>
    </lineage>
</organism>
<dbReference type="PROSITE" id="PS00730">
    <property type="entry name" value="AP_NUCLEASE_F2_2"/>
    <property type="match status" value="1"/>
</dbReference>
<feature type="binding site" evidence="7">
    <location>
        <position position="148"/>
    </location>
    <ligand>
        <name>Zn(2+)</name>
        <dbReference type="ChEBI" id="CHEBI:29105"/>
        <label>1</label>
    </ligand>
</feature>
<evidence type="ECO:0000256" key="3">
    <source>
        <dbReference type="ARBA" id="ARBA00022763"/>
    </source>
</evidence>
<comment type="function">
    <text evidence="7">Endonuclease IV plays a role in DNA repair. It cleaves phosphodiester bonds at apurinic or apyrimidinic (AP) sites, generating a 3'-hydroxyl group and a 5'-terminal sugar phosphate.</text>
</comment>
<dbReference type="KEGG" id="cdes:C0J27_03300"/>
<feature type="domain" description="Xylose isomerase-like TIM barrel" evidence="8">
    <location>
        <begin position="26"/>
        <end position="279"/>
    </location>
</feature>
<dbReference type="FunFam" id="3.20.20.150:FF:000001">
    <property type="entry name" value="Probable endonuclease 4"/>
    <property type="match status" value="1"/>
</dbReference>
<dbReference type="CDD" id="cd00019">
    <property type="entry name" value="AP2Ec"/>
    <property type="match status" value="1"/>
</dbReference>
<dbReference type="NCBIfam" id="TIGR00587">
    <property type="entry name" value="nfo"/>
    <property type="match status" value="1"/>
</dbReference>
<keyword evidence="3 7" id="KW-0227">DNA damage</keyword>
<dbReference type="GO" id="GO:0008081">
    <property type="term" value="F:phosphoric diester hydrolase activity"/>
    <property type="evidence" value="ECO:0007669"/>
    <property type="project" value="TreeGrafter"/>
</dbReference>
<comment type="similarity">
    <text evidence="1 7">Belongs to the AP endonuclease 2 family.</text>
</comment>
<dbReference type="InterPro" id="IPR001719">
    <property type="entry name" value="AP_endonuc_2"/>
</dbReference>
<feature type="binding site" evidence="7">
    <location>
        <position position="234"/>
    </location>
    <ligand>
        <name>Zn(2+)</name>
        <dbReference type="ChEBI" id="CHEBI:29105"/>
        <label>3</label>
    </ligand>
</feature>
<dbReference type="PROSITE" id="PS00729">
    <property type="entry name" value="AP_NUCLEASE_F2_1"/>
    <property type="match status" value="1"/>
</dbReference>
<feature type="binding site" evidence="7">
    <location>
        <position position="71"/>
    </location>
    <ligand>
        <name>Zn(2+)</name>
        <dbReference type="ChEBI" id="CHEBI:29105"/>
        <label>1</label>
    </ligand>
</feature>
<evidence type="ECO:0000256" key="1">
    <source>
        <dbReference type="ARBA" id="ARBA00005340"/>
    </source>
</evidence>
<evidence type="ECO:0000313" key="9">
    <source>
        <dbReference type="EMBL" id="AXK60756.1"/>
    </source>
</evidence>
<dbReference type="EC" id="3.1.21.2" evidence="7"/>
<evidence type="ECO:0000256" key="4">
    <source>
        <dbReference type="ARBA" id="ARBA00022801"/>
    </source>
</evidence>
<dbReference type="GO" id="GO:0003906">
    <property type="term" value="F:DNA-(apurinic or apyrimidinic site) endonuclease activity"/>
    <property type="evidence" value="ECO:0007669"/>
    <property type="project" value="TreeGrafter"/>
</dbReference>
<comment type="catalytic activity">
    <reaction evidence="7">
        <text>Endonucleolytic cleavage to 5'-phosphooligonucleotide end-products.</text>
        <dbReference type="EC" id="3.1.21.2"/>
    </reaction>
</comment>